<dbReference type="AlphaFoldDB" id="A0A844B6V9"/>
<protein>
    <recommendedName>
        <fullName evidence="2">Plasmid replication protein C C-terminal domain-containing protein</fullName>
    </recommendedName>
</protein>
<name>A0A844B6V9_9RHOB</name>
<gene>
    <name evidence="3" type="ORF">GH815_14040</name>
</gene>
<dbReference type="Proteomes" id="UP000466730">
    <property type="component" value="Unassembled WGS sequence"/>
</dbReference>
<feature type="region of interest" description="Disordered" evidence="1">
    <location>
        <begin position="38"/>
        <end position="71"/>
    </location>
</feature>
<evidence type="ECO:0000259" key="2">
    <source>
        <dbReference type="Pfam" id="PF11800"/>
    </source>
</evidence>
<reference evidence="3 4" key="1">
    <citation type="submission" date="2019-11" db="EMBL/GenBank/DDBJ databases">
        <title>Draft Whole-Genome sequence of the marine photosynthetic bacterium Rhodovulum strictum DSM 11289.</title>
        <authorList>
            <person name="Kyndt J.A."/>
            <person name="Meyer T.E."/>
        </authorList>
    </citation>
    <scope>NUCLEOTIDE SEQUENCE [LARGE SCALE GENOMIC DNA]</scope>
    <source>
        <strain evidence="3 4">DSM 11289</strain>
    </source>
</reference>
<evidence type="ECO:0000313" key="3">
    <source>
        <dbReference type="EMBL" id="MRH22116.1"/>
    </source>
</evidence>
<dbReference type="OrthoDB" id="7488837at2"/>
<dbReference type="EMBL" id="WJPO01000024">
    <property type="protein sequence ID" value="MRH22116.1"/>
    <property type="molecule type" value="Genomic_DNA"/>
</dbReference>
<dbReference type="RefSeq" id="WP_153749398.1">
    <property type="nucleotide sequence ID" value="NZ_BAAADI010000045.1"/>
</dbReference>
<proteinExistence type="predicted"/>
<evidence type="ECO:0000256" key="1">
    <source>
        <dbReference type="SAM" id="MobiDB-lite"/>
    </source>
</evidence>
<feature type="domain" description="Plasmid replication protein C C-terminal" evidence="2">
    <location>
        <begin position="113"/>
        <end position="191"/>
    </location>
</feature>
<evidence type="ECO:0000313" key="4">
    <source>
        <dbReference type="Proteomes" id="UP000466730"/>
    </source>
</evidence>
<organism evidence="3 4">
    <name type="scientific">Rhodovulum strictum</name>
    <dbReference type="NCBI Taxonomy" id="58314"/>
    <lineage>
        <taxon>Bacteria</taxon>
        <taxon>Pseudomonadati</taxon>
        <taxon>Pseudomonadota</taxon>
        <taxon>Alphaproteobacteria</taxon>
        <taxon>Rhodobacterales</taxon>
        <taxon>Paracoccaceae</taxon>
        <taxon>Rhodovulum</taxon>
    </lineage>
</organism>
<dbReference type="Pfam" id="PF11800">
    <property type="entry name" value="RP-C_C"/>
    <property type="match status" value="1"/>
</dbReference>
<accession>A0A844B6V9</accession>
<dbReference type="InterPro" id="IPR021760">
    <property type="entry name" value="RepC_C"/>
</dbReference>
<sequence length="201" mass="21731">MIVGAAWPRLSTARRRQDHALPFEIGCANLQVATQAPDDGTSILDDELGQAGAGAWPDVPGTPGEPRTDRDAAHRSDILDRLTPARLSHLASEEMRLHLDIRRQDRPIHRLHPHDFTVAAMMRLPELGIDPAAWRAATRAMGEAAATICVLLADANRTAPLPVRNPGGYLRGMIAAHHAGQLNLVGGLIGLTERRRREGAG</sequence>
<comment type="caution">
    <text evidence="3">The sequence shown here is derived from an EMBL/GenBank/DDBJ whole genome shotgun (WGS) entry which is preliminary data.</text>
</comment>
<keyword evidence="4" id="KW-1185">Reference proteome</keyword>